<dbReference type="Proteomes" id="UP000009223">
    <property type="component" value="Chromosome"/>
</dbReference>
<evidence type="ECO:0000256" key="3">
    <source>
        <dbReference type="ARBA" id="ARBA00022840"/>
    </source>
</evidence>
<organism evidence="6 7">
    <name type="scientific">Treponema primitia (strain ATCC BAA-887 / DSM 12427 / ZAS-2)</name>
    <dbReference type="NCBI Taxonomy" id="545694"/>
    <lineage>
        <taxon>Bacteria</taxon>
        <taxon>Pseudomonadati</taxon>
        <taxon>Spirochaetota</taxon>
        <taxon>Spirochaetia</taxon>
        <taxon>Spirochaetales</taxon>
        <taxon>Treponemataceae</taxon>
        <taxon>Treponema</taxon>
    </lineage>
</organism>
<dbReference type="GO" id="GO:0046872">
    <property type="term" value="F:metal ion binding"/>
    <property type="evidence" value="ECO:0007669"/>
    <property type="project" value="InterPro"/>
</dbReference>
<dbReference type="Gene3D" id="3.30.1490.20">
    <property type="entry name" value="ATP-grasp fold, A domain"/>
    <property type="match status" value="1"/>
</dbReference>
<keyword evidence="2 4" id="KW-0547">Nucleotide-binding</keyword>
<evidence type="ECO:0000313" key="7">
    <source>
        <dbReference type="Proteomes" id="UP000009223"/>
    </source>
</evidence>
<dbReference type="PANTHER" id="PTHR43585:SF2">
    <property type="entry name" value="ATP-GRASP ENZYME FSQD"/>
    <property type="match status" value="1"/>
</dbReference>
<dbReference type="InterPro" id="IPR052032">
    <property type="entry name" value="ATP-dep_AA_Ligase"/>
</dbReference>
<dbReference type="PANTHER" id="PTHR43585">
    <property type="entry name" value="FUMIPYRROLE BIOSYNTHESIS PROTEIN C"/>
    <property type="match status" value="1"/>
</dbReference>
<protein>
    <submittedName>
        <fullName evidence="6">CarB family protein</fullName>
    </submittedName>
</protein>
<reference evidence="7" key="1">
    <citation type="submission" date="2009-12" db="EMBL/GenBank/DDBJ databases">
        <title>Complete sequence of Treponema primitia strain ZAS-2.</title>
        <authorList>
            <person name="Tetu S.G."/>
            <person name="Matson E."/>
            <person name="Ren Q."/>
            <person name="Seshadri R."/>
            <person name="Elbourne L."/>
            <person name="Hassan K.A."/>
            <person name="Durkin A."/>
            <person name="Radune D."/>
            <person name="Mohamoud Y."/>
            <person name="Shay R."/>
            <person name="Jin S."/>
            <person name="Zhang X."/>
            <person name="Lucey K."/>
            <person name="Ballor N.R."/>
            <person name="Ottesen E."/>
            <person name="Rosenthal R."/>
            <person name="Allen A."/>
            <person name="Leadbetter J.R."/>
            <person name="Paulsen I.T."/>
        </authorList>
    </citation>
    <scope>NUCLEOTIDE SEQUENCE [LARGE SCALE GENOMIC DNA]</scope>
    <source>
        <strain evidence="7">ATCC BAA-887 / DSM 12427 / ZAS-2</strain>
    </source>
</reference>
<keyword evidence="1" id="KW-0436">Ligase</keyword>
<dbReference type="SUPFAM" id="SSF56059">
    <property type="entry name" value="Glutathione synthetase ATP-binding domain-like"/>
    <property type="match status" value="1"/>
</dbReference>
<keyword evidence="3 4" id="KW-0067">ATP-binding</keyword>
<dbReference type="InterPro" id="IPR011761">
    <property type="entry name" value="ATP-grasp"/>
</dbReference>
<dbReference type="KEGG" id="tpi:TREPR_2461"/>
<dbReference type="InterPro" id="IPR016185">
    <property type="entry name" value="PreATP-grasp_dom_sf"/>
</dbReference>
<dbReference type="PROSITE" id="PS50975">
    <property type="entry name" value="ATP_GRASP"/>
    <property type="match status" value="1"/>
</dbReference>
<dbReference type="STRING" id="545694.TREPR_2461"/>
<proteinExistence type="predicted"/>
<dbReference type="Pfam" id="PF18603">
    <property type="entry name" value="LAL_C2"/>
    <property type="match status" value="1"/>
</dbReference>
<dbReference type="Gene3D" id="3.40.50.20">
    <property type="match status" value="1"/>
</dbReference>
<evidence type="ECO:0000256" key="1">
    <source>
        <dbReference type="ARBA" id="ARBA00022598"/>
    </source>
</evidence>
<keyword evidence="7" id="KW-1185">Reference proteome</keyword>
<name>F5YH42_TREPZ</name>
<accession>F5YH42</accession>
<dbReference type="InterPro" id="IPR041472">
    <property type="entry name" value="BL00235/CARNS1_N"/>
</dbReference>
<evidence type="ECO:0000313" key="6">
    <source>
        <dbReference type="EMBL" id="AEF83788.1"/>
    </source>
</evidence>
<dbReference type="Pfam" id="PF13535">
    <property type="entry name" value="ATP-grasp_4"/>
    <property type="match status" value="1"/>
</dbReference>
<dbReference type="GO" id="GO:0016874">
    <property type="term" value="F:ligase activity"/>
    <property type="evidence" value="ECO:0007669"/>
    <property type="project" value="UniProtKB-KW"/>
</dbReference>
<dbReference type="AlphaFoldDB" id="F5YH42"/>
<evidence type="ECO:0000256" key="2">
    <source>
        <dbReference type="ARBA" id="ARBA00022741"/>
    </source>
</evidence>
<dbReference type="InterPro" id="IPR040570">
    <property type="entry name" value="LAL_C2"/>
</dbReference>
<dbReference type="eggNOG" id="COG1181">
    <property type="taxonomic scope" value="Bacteria"/>
</dbReference>
<dbReference type="SUPFAM" id="SSF52440">
    <property type="entry name" value="PreATP-grasp domain"/>
    <property type="match status" value="1"/>
</dbReference>
<dbReference type="HOGENOM" id="CLU_029016_5_0_12"/>
<dbReference type="InterPro" id="IPR013815">
    <property type="entry name" value="ATP_grasp_subdomain_1"/>
</dbReference>
<sequence>MLCDKKEGPIMNEFSGERILILGAGVMQGPAISIARDLGLFTVVVDGDPNAPEVSKADRFECIDLKDKEGIADLGLSLQSNGGLGGIMTAGTDFSATVAWAAEKLGLPGIPYEAALNASDKDRMRRCFEAAGVPSPQFTVFTGETLKGKLPALPFSYPAVVKPVDNMGARGCRRVDTPEELTAALEDALGFSRSGRAIVEEYMDGPEFSVDAIVYKDEIHVCGFADRHIFFPPYFIEMGHTMPSNLGKKETASLMEAFFAGIRALGISGGVGAAKGDLKLTPRGPMIGEIAARLSGGYMSGWTYPYASGVDLTRLAILTAMGRRPVNFGPLHHWTSAERAFISIPGKVRSIQGLDQARNTPLVKDVFLRAAPSSLVRFPENNVSKCGNVLSAAPDRGGAIAAAEGAACSVLIRLEAPNPETAAFLTATAAFPPGAYTPDAAILAALNRLPDPPETHFLKLSTINIIPFPEFTGSSLMDYMGRSPEESLEAVRSITGLALPIKDSGDTITLGRRFWAALIRGGYQGGAYFVDTINNQTEQGEGKKI</sequence>
<evidence type="ECO:0000259" key="5">
    <source>
        <dbReference type="PROSITE" id="PS50975"/>
    </source>
</evidence>
<gene>
    <name evidence="6" type="ordered locus">TREPR_2461</name>
</gene>
<feature type="domain" description="ATP-grasp" evidence="5">
    <location>
        <begin position="125"/>
        <end position="321"/>
    </location>
</feature>
<reference evidence="6 7" key="2">
    <citation type="journal article" date="2011" name="ISME J.">
        <title>RNA-seq reveals cooperative metabolic interactions between two termite-gut spirochete species in co-culture.</title>
        <authorList>
            <person name="Rosenthal A.Z."/>
            <person name="Matson E.G."/>
            <person name="Eldar A."/>
            <person name="Leadbetter J.R."/>
        </authorList>
    </citation>
    <scope>NUCLEOTIDE SEQUENCE [LARGE SCALE GENOMIC DNA]</scope>
    <source>
        <strain evidence="7">ATCC BAA-887 / DSM 12427 / ZAS-2</strain>
    </source>
</reference>
<dbReference type="Gene3D" id="3.30.470.20">
    <property type="entry name" value="ATP-grasp fold, B domain"/>
    <property type="match status" value="1"/>
</dbReference>
<evidence type="ECO:0000256" key="4">
    <source>
        <dbReference type="PROSITE-ProRule" id="PRU00409"/>
    </source>
</evidence>
<dbReference type="GO" id="GO:0005524">
    <property type="term" value="F:ATP binding"/>
    <property type="evidence" value="ECO:0007669"/>
    <property type="project" value="UniProtKB-UniRule"/>
</dbReference>
<dbReference type="Pfam" id="PF18130">
    <property type="entry name" value="ATPgrasp_N"/>
    <property type="match status" value="1"/>
</dbReference>
<dbReference type="EMBL" id="CP001843">
    <property type="protein sequence ID" value="AEF83788.1"/>
    <property type="molecule type" value="Genomic_DNA"/>
</dbReference>